<reference evidence="1 2" key="1">
    <citation type="journal article" date="2018" name="Sci. Rep.">
        <title>Genomic signatures of local adaptation to the degree of environmental predictability in rotifers.</title>
        <authorList>
            <person name="Franch-Gras L."/>
            <person name="Hahn C."/>
            <person name="Garcia-Roger E.M."/>
            <person name="Carmona M.J."/>
            <person name="Serra M."/>
            <person name="Gomez A."/>
        </authorList>
    </citation>
    <scope>NUCLEOTIDE SEQUENCE [LARGE SCALE GENOMIC DNA]</scope>
    <source>
        <strain evidence="1">HYR1</strain>
    </source>
</reference>
<sequence length="164" mass="18754">MVKTNYKIGDKIIGFLDFNEAQVPCVEFKVTLHSEEIISEECRKKSTQHLSSVHSHVELKEHCLFLKKSDFSLQVPVNITPTFVSDIVSLRWKLHFEFALSKIGIQKIQRSNDSAISVSWRPPNSLPVEIISWDLPIVLHPFDPFVASDLMHSSNQESNILKLN</sequence>
<protein>
    <submittedName>
        <fullName evidence="1">RAB6A-GEF complex partner 2-like isoform X1</fullName>
    </submittedName>
</protein>
<dbReference type="EMBL" id="REGN01001856">
    <property type="protein sequence ID" value="RNA32063.1"/>
    <property type="molecule type" value="Genomic_DNA"/>
</dbReference>
<dbReference type="PANTHER" id="PTHR12507">
    <property type="entry name" value="REDUCED GROWTH PHENOTYPE 1 RGP1, YEAST -RELATED"/>
    <property type="match status" value="1"/>
</dbReference>
<proteinExistence type="predicted"/>
<dbReference type="InterPro" id="IPR014848">
    <property type="entry name" value="Rgp1"/>
</dbReference>
<dbReference type="Pfam" id="PF08737">
    <property type="entry name" value="Rgp1"/>
    <property type="match status" value="1"/>
</dbReference>
<dbReference type="OrthoDB" id="1918at2759"/>
<dbReference type="Proteomes" id="UP000276133">
    <property type="component" value="Unassembled WGS sequence"/>
</dbReference>
<organism evidence="1 2">
    <name type="scientific">Brachionus plicatilis</name>
    <name type="common">Marine rotifer</name>
    <name type="synonym">Brachionus muelleri</name>
    <dbReference type="NCBI Taxonomy" id="10195"/>
    <lineage>
        <taxon>Eukaryota</taxon>
        <taxon>Metazoa</taxon>
        <taxon>Spiralia</taxon>
        <taxon>Gnathifera</taxon>
        <taxon>Rotifera</taxon>
        <taxon>Eurotatoria</taxon>
        <taxon>Monogononta</taxon>
        <taxon>Pseudotrocha</taxon>
        <taxon>Ploima</taxon>
        <taxon>Brachionidae</taxon>
        <taxon>Brachionus</taxon>
    </lineage>
</organism>
<dbReference type="STRING" id="10195.A0A3M7S8B7"/>
<evidence type="ECO:0000313" key="2">
    <source>
        <dbReference type="Proteomes" id="UP000276133"/>
    </source>
</evidence>
<evidence type="ECO:0000313" key="1">
    <source>
        <dbReference type="EMBL" id="RNA32063.1"/>
    </source>
</evidence>
<name>A0A3M7S8B7_BRAPC</name>
<gene>
    <name evidence="1" type="ORF">BpHYR1_036939</name>
</gene>
<accession>A0A3M7S8B7</accession>
<keyword evidence="2" id="KW-1185">Reference proteome</keyword>
<comment type="caution">
    <text evidence="1">The sequence shown here is derived from an EMBL/GenBank/DDBJ whole genome shotgun (WGS) entry which is preliminary data.</text>
</comment>
<dbReference type="AlphaFoldDB" id="A0A3M7S8B7"/>